<evidence type="ECO:0000256" key="6">
    <source>
        <dbReference type="ARBA" id="ARBA00023306"/>
    </source>
</evidence>
<keyword evidence="3" id="KW-0132">Cell division</keyword>
<dbReference type="SUPFAM" id="SSF52821">
    <property type="entry name" value="Rhodanese/Cell cycle control phosphatase"/>
    <property type="match status" value="1"/>
</dbReference>
<dbReference type="GeneID" id="94838845"/>
<dbReference type="VEuPathDB" id="TrichDB:TRFO_25110"/>
<comment type="caution">
    <text evidence="8">The sequence shown here is derived from an EMBL/GenBank/DDBJ whole genome shotgun (WGS) entry which is preliminary data.</text>
</comment>
<dbReference type="InterPro" id="IPR001763">
    <property type="entry name" value="Rhodanese-like_dom"/>
</dbReference>
<dbReference type="OrthoDB" id="26523at2759"/>
<dbReference type="InterPro" id="IPR036873">
    <property type="entry name" value="Rhodanese-like_dom_sf"/>
</dbReference>
<gene>
    <name evidence="8" type="ORF">TRFO_25110</name>
</gene>
<evidence type="ECO:0000256" key="4">
    <source>
        <dbReference type="ARBA" id="ARBA00022801"/>
    </source>
</evidence>
<dbReference type="InterPro" id="IPR000751">
    <property type="entry name" value="MPI_Phosphatase"/>
</dbReference>
<sequence length="293" mass="32732">MLARSNSAMIEDCSIPVPDITDEEINGSIISNFPGIPNDLSNNINCFTNTFSGCNTTRSNSVGFGEPVTSSACTLKSSQSFSCIPMPGTDPFKDITPNQLANFLMDPSSHPFDMILILDGRFEYEFRGGRICGARNVCSKAALIGIYEQYLNQNVCIIFHCEFSHNRGPTLMKMFRAYDREQNFKDYPKLSYPNIFLLQGGYRQFYSEYPNLCVGGYTPMREASFVDSGELKKCHSDYSRNMLMNTRIARPMTRRCSMSPRALEAFGLGPFTHSPSSPLVNQLGFSFSSSQPV</sequence>
<dbReference type="GO" id="GO:0005634">
    <property type="term" value="C:nucleus"/>
    <property type="evidence" value="ECO:0007669"/>
    <property type="project" value="TreeGrafter"/>
</dbReference>
<evidence type="ECO:0000313" key="8">
    <source>
        <dbReference type="EMBL" id="OHT06804.1"/>
    </source>
</evidence>
<dbReference type="GO" id="GO:0010971">
    <property type="term" value="P:positive regulation of G2/M transition of mitotic cell cycle"/>
    <property type="evidence" value="ECO:0007669"/>
    <property type="project" value="TreeGrafter"/>
</dbReference>
<dbReference type="SMART" id="SM00450">
    <property type="entry name" value="RHOD"/>
    <property type="match status" value="1"/>
</dbReference>
<dbReference type="PRINTS" id="PR00716">
    <property type="entry name" value="MPIPHPHTASE"/>
</dbReference>
<dbReference type="GO" id="GO:0000086">
    <property type="term" value="P:G2/M transition of mitotic cell cycle"/>
    <property type="evidence" value="ECO:0007669"/>
    <property type="project" value="TreeGrafter"/>
</dbReference>
<evidence type="ECO:0000256" key="2">
    <source>
        <dbReference type="ARBA" id="ARBA00013064"/>
    </source>
</evidence>
<keyword evidence="9" id="KW-1185">Reference proteome</keyword>
<keyword evidence="5" id="KW-0904">Protein phosphatase</keyword>
<protein>
    <recommendedName>
        <fullName evidence="2">protein-tyrosine-phosphatase</fullName>
        <ecNumber evidence="2">3.1.3.48</ecNumber>
    </recommendedName>
</protein>
<evidence type="ECO:0000256" key="1">
    <source>
        <dbReference type="ARBA" id="ARBA00011065"/>
    </source>
</evidence>
<dbReference type="Proteomes" id="UP000179807">
    <property type="component" value="Unassembled WGS sequence"/>
</dbReference>
<evidence type="ECO:0000259" key="7">
    <source>
        <dbReference type="PROSITE" id="PS50206"/>
    </source>
</evidence>
<feature type="domain" description="Rhodanese" evidence="7">
    <location>
        <begin position="111"/>
        <end position="214"/>
    </location>
</feature>
<dbReference type="Gene3D" id="3.40.250.10">
    <property type="entry name" value="Rhodanese-like domain"/>
    <property type="match status" value="1"/>
</dbReference>
<dbReference type="GO" id="GO:0005737">
    <property type="term" value="C:cytoplasm"/>
    <property type="evidence" value="ECO:0007669"/>
    <property type="project" value="TreeGrafter"/>
</dbReference>
<organism evidence="8 9">
    <name type="scientific">Tritrichomonas foetus</name>
    <dbReference type="NCBI Taxonomy" id="1144522"/>
    <lineage>
        <taxon>Eukaryota</taxon>
        <taxon>Metamonada</taxon>
        <taxon>Parabasalia</taxon>
        <taxon>Tritrichomonadida</taxon>
        <taxon>Tritrichomonadidae</taxon>
        <taxon>Tritrichomonas</taxon>
    </lineage>
</organism>
<dbReference type="GO" id="GO:0004725">
    <property type="term" value="F:protein tyrosine phosphatase activity"/>
    <property type="evidence" value="ECO:0007669"/>
    <property type="project" value="UniProtKB-EC"/>
</dbReference>
<dbReference type="PANTHER" id="PTHR10828">
    <property type="entry name" value="M-PHASE INDUCER PHOSPHATASE DUAL SPECIFICITY PHOSPHATASE CDC25"/>
    <property type="match status" value="1"/>
</dbReference>
<proteinExistence type="inferred from homology"/>
<name>A0A1J4KAS2_9EUKA</name>
<reference evidence="8" key="1">
    <citation type="submission" date="2016-10" db="EMBL/GenBank/DDBJ databases">
        <authorList>
            <person name="Benchimol M."/>
            <person name="Almeida L.G."/>
            <person name="Vasconcelos A.T."/>
            <person name="Perreira-Neves A."/>
            <person name="Rosa I.A."/>
            <person name="Tasca T."/>
            <person name="Bogo M.R."/>
            <person name="de Souza W."/>
        </authorList>
    </citation>
    <scope>NUCLEOTIDE SEQUENCE [LARGE SCALE GENOMIC DNA]</scope>
    <source>
        <strain evidence="8">K</strain>
    </source>
</reference>
<keyword evidence="4" id="KW-0378">Hydrolase</keyword>
<evidence type="ECO:0000313" key="9">
    <source>
        <dbReference type="Proteomes" id="UP000179807"/>
    </source>
</evidence>
<dbReference type="AlphaFoldDB" id="A0A1J4KAS2"/>
<evidence type="ECO:0000256" key="3">
    <source>
        <dbReference type="ARBA" id="ARBA00022618"/>
    </source>
</evidence>
<dbReference type="Pfam" id="PF00581">
    <property type="entry name" value="Rhodanese"/>
    <property type="match status" value="1"/>
</dbReference>
<comment type="similarity">
    <text evidence="1">Belongs to the MPI phosphatase family.</text>
</comment>
<dbReference type="GO" id="GO:0110032">
    <property type="term" value="P:positive regulation of G2/MI transition of meiotic cell cycle"/>
    <property type="evidence" value="ECO:0007669"/>
    <property type="project" value="TreeGrafter"/>
</dbReference>
<dbReference type="PROSITE" id="PS50206">
    <property type="entry name" value="RHODANESE_3"/>
    <property type="match status" value="1"/>
</dbReference>
<evidence type="ECO:0000256" key="5">
    <source>
        <dbReference type="ARBA" id="ARBA00022912"/>
    </source>
</evidence>
<accession>A0A1J4KAS2</accession>
<dbReference type="EMBL" id="MLAK01000715">
    <property type="protein sequence ID" value="OHT06804.1"/>
    <property type="molecule type" value="Genomic_DNA"/>
</dbReference>
<dbReference type="EC" id="3.1.3.48" evidence="2"/>
<dbReference type="GO" id="GO:0051301">
    <property type="term" value="P:cell division"/>
    <property type="evidence" value="ECO:0007669"/>
    <property type="project" value="UniProtKB-KW"/>
</dbReference>
<dbReference type="RefSeq" id="XP_068359940.1">
    <property type="nucleotide sequence ID" value="XM_068504141.1"/>
</dbReference>
<keyword evidence="6" id="KW-0131">Cell cycle</keyword>
<dbReference type="PANTHER" id="PTHR10828:SF17">
    <property type="entry name" value="PROTEIN-TYROSINE-PHOSPHATASE"/>
    <property type="match status" value="1"/>
</dbReference>